<dbReference type="STRING" id="262898.GA0070564_109149"/>
<evidence type="ECO:0000256" key="1">
    <source>
        <dbReference type="ARBA" id="ARBA00012513"/>
    </source>
</evidence>
<dbReference type="SMART" id="SM00220">
    <property type="entry name" value="S_TKc"/>
    <property type="match status" value="1"/>
</dbReference>
<dbReference type="Pfam" id="PF22888">
    <property type="entry name" value="FIMAH"/>
    <property type="match status" value="1"/>
</dbReference>
<feature type="compositionally biased region" description="Basic and acidic residues" evidence="10">
    <location>
        <begin position="314"/>
        <end position="329"/>
    </location>
</feature>
<dbReference type="FunFam" id="1.10.510.10:FF:000021">
    <property type="entry name" value="Serine/threonine protein kinase"/>
    <property type="match status" value="1"/>
</dbReference>
<keyword evidence="3" id="KW-0808">Transferase</keyword>
<dbReference type="GO" id="GO:0004674">
    <property type="term" value="F:protein serine/threonine kinase activity"/>
    <property type="evidence" value="ECO:0007669"/>
    <property type="project" value="UniProtKB-KW"/>
</dbReference>
<keyword evidence="5 12" id="KW-0418">Kinase</keyword>
<dbReference type="EMBL" id="FMCX01000009">
    <property type="protein sequence ID" value="SCF43724.1"/>
    <property type="molecule type" value="Genomic_DNA"/>
</dbReference>
<evidence type="ECO:0000256" key="3">
    <source>
        <dbReference type="ARBA" id="ARBA00022679"/>
    </source>
</evidence>
<evidence type="ECO:0000256" key="2">
    <source>
        <dbReference type="ARBA" id="ARBA00022527"/>
    </source>
</evidence>
<dbReference type="FunFam" id="3.30.200.20:FF:000035">
    <property type="entry name" value="Serine/threonine protein kinase Stk1"/>
    <property type="match status" value="1"/>
</dbReference>
<dbReference type="Gene3D" id="1.10.510.10">
    <property type="entry name" value="Transferase(Phosphotransferase) domain 1"/>
    <property type="match status" value="1"/>
</dbReference>
<comment type="catalytic activity">
    <reaction evidence="8">
        <text>L-seryl-[protein] + ATP = O-phospho-L-seryl-[protein] + ADP + H(+)</text>
        <dbReference type="Rhea" id="RHEA:17989"/>
        <dbReference type="Rhea" id="RHEA-COMP:9863"/>
        <dbReference type="Rhea" id="RHEA-COMP:11604"/>
        <dbReference type="ChEBI" id="CHEBI:15378"/>
        <dbReference type="ChEBI" id="CHEBI:29999"/>
        <dbReference type="ChEBI" id="CHEBI:30616"/>
        <dbReference type="ChEBI" id="CHEBI:83421"/>
        <dbReference type="ChEBI" id="CHEBI:456216"/>
        <dbReference type="EC" id="2.7.11.1"/>
    </reaction>
</comment>
<keyword evidence="6 9" id="KW-0067">ATP-binding</keyword>
<dbReference type="SUPFAM" id="SSF56112">
    <property type="entry name" value="Protein kinase-like (PK-like)"/>
    <property type="match status" value="1"/>
</dbReference>
<dbReference type="Pfam" id="PF00069">
    <property type="entry name" value="Pkinase"/>
    <property type="match status" value="1"/>
</dbReference>
<dbReference type="GO" id="GO:0005524">
    <property type="term" value="F:ATP binding"/>
    <property type="evidence" value="ECO:0007669"/>
    <property type="project" value="UniProtKB-UniRule"/>
</dbReference>
<dbReference type="PANTHER" id="PTHR43289">
    <property type="entry name" value="MITOGEN-ACTIVATED PROTEIN KINASE KINASE KINASE 20-RELATED"/>
    <property type="match status" value="1"/>
</dbReference>
<dbReference type="Proteomes" id="UP000199504">
    <property type="component" value="Unassembled WGS sequence"/>
</dbReference>
<gene>
    <name evidence="12" type="ORF">GA0070564_109149</name>
</gene>
<dbReference type="InterPro" id="IPR017441">
    <property type="entry name" value="Protein_kinase_ATP_BS"/>
</dbReference>
<evidence type="ECO:0000256" key="6">
    <source>
        <dbReference type="ARBA" id="ARBA00022840"/>
    </source>
</evidence>
<evidence type="ECO:0000256" key="8">
    <source>
        <dbReference type="ARBA" id="ARBA00048679"/>
    </source>
</evidence>
<keyword evidence="2 12" id="KW-0723">Serine/threonine-protein kinase</keyword>
<evidence type="ECO:0000256" key="5">
    <source>
        <dbReference type="ARBA" id="ARBA00022777"/>
    </source>
</evidence>
<accession>A0A1C5AFC9</accession>
<sequence length="529" mass="54655">MEAVSRLLGGRYRTEELLGSGGMAAVWRGRDLRLDRPVAVKVLTGAGLDDPTALDRFDREARAVARLTHPHIVAVYDFGTDDGDPYLVMELVEGATVSALIGRGPMPVAQAVAIAEQTCDGLVAAHEAGVVHRDIKPGNLIVTPTGIVKICDFGIARLAHDGENTLTNAATRLGTSSYMSPEQAVGGAVDSRTDLYGLGCTLYAMLTGIPPFTGDPLHVLHQHLHDPAAAPSSRRADVPTALDALVAELLAKEPADRPADAAQVRDRLAAIRAELPGAHAASVPLAPAAAAAAAGPAHPAGPWPVAGGVPFPRPDARPAVDRADPPTDRRRQRHGLAAVLGVLAVVALLAVVVASQLTGEDDDPVTPPPVAAPTAAVVTQAAPSPVVTVTAAPATTEAPPSTPAPSTRTTSAAPATRSAAPTSAPASKPPRTVSPSPSPPPPSDPIVAIRLSIKKQVDTGQLSPDAARDLYAKVDAIAKDRASDDPQRAKDDIKKFRDKLTELNKGGKLTDAGYAQLTKDINRVAAELN</sequence>
<evidence type="ECO:0000256" key="10">
    <source>
        <dbReference type="SAM" id="MobiDB-lite"/>
    </source>
</evidence>
<evidence type="ECO:0000256" key="9">
    <source>
        <dbReference type="PROSITE-ProRule" id="PRU10141"/>
    </source>
</evidence>
<feature type="region of interest" description="Disordered" evidence="10">
    <location>
        <begin position="303"/>
        <end position="331"/>
    </location>
</feature>
<dbReference type="PROSITE" id="PS50011">
    <property type="entry name" value="PROTEIN_KINASE_DOM"/>
    <property type="match status" value="1"/>
</dbReference>
<evidence type="ECO:0000259" key="11">
    <source>
        <dbReference type="PROSITE" id="PS50011"/>
    </source>
</evidence>
<dbReference type="PROSITE" id="PS00107">
    <property type="entry name" value="PROTEIN_KINASE_ATP"/>
    <property type="match status" value="1"/>
</dbReference>
<dbReference type="Gene3D" id="3.30.200.20">
    <property type="entry name" value="Phosphorylase Kinase, domain 1"/>
    <property type="match status" value="1"/>
</dbReference>
<name>A0A1C5AFC9_9ACTN</name>
<evidence type="ECO:0000313" key="13">
    <source>
        <dbReference type="Proteomes" id="UP000199504"/>
    </source>
</evidence>
<feature type="binding site" evidence="9">
    <location>
        <position position="41"/>
    </location>
    <ligand>
        <name>ATP</name>
        <dbReference type="ChEBI" id="CHEBI:30616"/>
    </ligand>
</feature>
<dbReference type="PROSITE" id="PS00108">
    <property type="entry name" value="PROTEIN_KINASE_ST"/>
    <property type="match status" value="1"/>
</dbReference>
<dbReference type="AlphaFoldDB" id="A0A1C5AFC9"/>
<evidence type="ECO:0000256" key="4">
    <source>
        <dbReference type="ARBA" id="ARBA00022741"/>
    </source>
</evidence>
<keyword evidence="13" id="KW-1185">Reference proteome</keyword>
<keyword evidence="4 9" id="KW-0547">Nucleotide-binding</keyword>
<feature type="compositionally biased region" description="Low complexity" evidence="10">
    <location>
        <begin position="393"/>
        <end position="435"/>
    </location>
</feature>
<comment type="catalytic activity">
    <reaction evidence="7">
        <text>L-threonyl-[protein] + ATP = O-phospho-L-threonyl-[protein] + ADP + H(+)</text>
        <dbReference type="Rhea" id="RHEA:46608"/>
        <dbReference type="Rhea" id="RHEA-COMP:11060"/>
        <dbReference type="Rhea" id="RHEA-COMP:11605"/>
        <dbReference type="ChEBI" id="CHEBI:15378"/>
        <dbReference type="ChEBI" id="CHEBI:30013"/>
        <dbReference type="ChEBI" id="CHEBI:30616"/>
        <dbReference type="ChEBI" id="CHEBI:61977"/>
        <dbReference type="ChEBI" id="CHEBI:456216"/>
        <dbReference type="EC" id="2.7.11.1"/>
    </reaction>
</comment>
<organism evidence="12 13">
    <name type="scientific">Micromonospora mirobrigensis</name>
    <dbReference type="NCBI Taxonomy" id="262898"/>
    <lineage>
        <taxon>Bacteria</taxon>
        <taxon>Bacillati</taxon>
        <taxon>Actinomycetota</taxon>
        <taxon>Actinomycetes</taxon>
        <taxon>Micromonosporales</taxon>
        <taxon>Micromonosporaceae</taxon>
        <taxon>Micromonospora</taxon>
    </lineage>
</organism>
<dbReference type="GO" id="GO:0045717">
    <property type="term" value="P:negative regulation of fatty acid biosynthetic process"/>
    <property type="evidence" value="ECO:0007669"/>
    <property type="project" value="UniProtKB-ARBA"/>
</dbReference>
<reference evidence="13" key="1">
    <citation type="submission" date="2016-06" db="EMBL/GenBank/DDBJ databases">
        <authorList>
            <person name="Varghese N."/>
            <person name="Submissions Spin"/>
        </authorList>
    </citation>
    <scope>NUCLEOTIDE SEQUENCE [LARGE SCALE GENOMIC DNA]</scope>
    <source>
        <strain evidence="13">DSM 44830</strain>
    </source>
</reference>
<dbReference type="PANTHER" id="PTHR43289:SF6">
    <property type="entry name" value="SERINE_THREONINE-PROTEIN KINASE NEKL-3"/>
    <property type="match status" value="1"/>
</dbReference>
<dbReference type="InterPro" id="IPR008271">
    <property type="entry name" value="Ser/Thr_kinase_AS"/>
</dbReference>
<proteinExistence type="predicted"/>
<feature type="domain" description="Protein kinase" evidence="11">
    <location>
        <begin position="12"/>
        <end position="271"/>
    </location>
</feature>
<dbReference type="InterPro" id="IPR000719">
    <property type="entry name" value="Prot_kinase_dom"/>
</dbReference>
<dbReference type="InterPro" id="IPR054470">
    <property type="entry name" value="FIMAH_dom"/>
</dbReference>
<dbReference type="EC" id="2.7.11.1" evidence="1"/>
<feature type="region of interest" description="Disordered" evidence="10">
    <location>
        <begin position="393"/>
        <end position="446"/>
    </location>
</feature>
<dbReference type="CDD" id="cd14014">
    <property type="entry name" value="STKc_PknB_like"/>
    <property type="match status" value="1"/>
</dbReference>
<evidence type="ECO:0000256" key="7">
    <source>
        <dbReference type="ARBA" id="ARBA00047899"/>
    </source>
</evidence>
<evidence type="ECO:0000313" key="12">
    <source>
        <dbReference type="EMBL" id="SCF43724.1"/>
    </source>
</evidence>
<dbReference type="InterPro" id="IPR011009">
    <property type="entry name" value="Kinase-like_dom_sf"/>
</dbReference>
<protein>
    <recommendedName>
        <fullName evidence="1">non-specific serine/threonine protein kinase</fullName>
        <ecNumber evidence="1">2.7.11.1</ecNumber>
    </recommendedName>
</protein>